<reference evidence="3" key="1">
    <citation type="journal article" date="2020" name="New Phytol.">
        <title>Comparative genomics reveals dynamic genome evolution in host specialist ectomycorrhizal fungi.</title>
        <authorList>
            <person name="Lofgren L.A."/>
            <person name="Nguyen N.H."/>
            <person name="Vilgalys R."/>
            <person name="Ruytinx J."/>
            <person name="Liao H.L."/>
            <person name="Branco S."/>
            <person name="Kuo A."/>
            <person name="LaButti K."/>
            <person name="Lipzen A."/>
            <person name="Andreopoulos W."/>
            <person name="Pangilinan J."/>
            <person name="Riley R."/>
            <person name="Hundley H."/>
            <person name="Na H."/>
            <person name="Barry K."/>
            <person name="Grigoriev I.V."/>
            <person name="Stajich J.E."/>
            <person name="Kennedy P.G."/>
        </authorList>
    </citation>
    <scope>NUCLEOTIDE SEQUENCE</scope>
    <source>
        <strain evidence="3">S12</strain>
    </source>
</reference>
<dbReference type="Proteomes" id="UP000719766">
    <property type="component" value="Unassembled WGS sequence"/>
</dbReference>
<proteinExistence type="predicted"/>
<feature type="domain" description="DRBM" evidence="2">
    <location>
        <begin position="4"/>
        <end position="76"/>
    </location>
</feature>
<dbReference type="GeneID" id="64600350"/>
<protein>
    <recommendedName>
        <fullName evidence="2">DRBM domain-containing protein</fullName>
    </recommendedName>
</protein>
<gene>
    <name evidence="3" type="ORF">HD556DRAFT_1443312</name>
</gene>
<dbReference type="GO" id="GO:0003723">
    <property type="term" value="F:RNA binding"/>
    <property type="evidence" value="ECO:0007669"/>
    <property type="project" value="UniProtKB-UniRule"/>
</dbReference>
<dbReference type="Gene3D" id="3.30.160.20">
    <property type="match status" value="1"/>
</dbReference>
<evidence type="ECO:0000313" key="3">
    <source>
        <dbReference type="EMBL" id="KAG1793935.1"/>
    </source>
</evidence>
<dbReference type="RefSeq" id="XP_041160240.1">
    <property type="nucleotide sequence ID" value="XM_041306586.1"/>
</dbReference>
<sequence>MSSHFVMHLNNIMQAKYGVSSTSRIKYEETPSGPQNTIVWTVTYFINDMKYGEASATSKKAAKEAAAQKTIDMLEAED</sequence>
<dbReference type="SMART" id="SM00358">
    <property type="entry name" value="DSRM"/>
    <property type="match status" value="1"/>
</dbReference>
<evidence type="ECO:0000259" key="2">
    <source>
        <dbReference type="PROSITE" id="PS50137"/>
    </source>
</evidence>
<evidence type="ECO:0000313" key="4">
    <source>
        <dbReference type="Proteomes" id="UP000719766"/>
    </source>
</evidence>
<dbReference type="Pfam" id="PF00035">
    <property type="entry name" value="dsrm"/>
    <property type="match status" value="1"/>
</dbReference>
<evidence type="ECO:0000256" key="1">
    <source>
        <dbReference type="PROSITE-ProRule" id="PRU00266"/>
    </source>
</evidence>
<comment type="caution">
    <text evidence="3">The sequence shown here is derived from an EMBL/GenBank/DDBJ whole genome shotgun (WGS) entry which is preliminary data.</text>
</comment>
<dbReference type="SUPFAM" id="SSF54768">
    <property type="entry name" value="dsRNA-binding domain-like"/>
    <property type="match status" value="1"/>
</dbReference>
<keyword evidence="1" id="KW-0694">RNA-binding</keyword>
<accession>A0A9P7DIC5</accession>
<organism evidence="3 4">
    <name type="scientific">Suillus plorans</name>
    <dbReference type="NCBI Taxonomy" id="116603"/>
    <lineage>
        <taxon>Eukaryota</taxon>
        <taxon>Fungi</taxon>
        <taxon>Dikarya</taxon>
        <taxon>Basidiomycota</taxon>
        <taxon>Agaricomycotina</taxon>
        <taxon>Agaricomycetes</taxon>
        <taxon>Agaricomycetidae</taxon>
        <taxon>Boletales</taxon>
        <taxon>Suillineae</taxon>
        <taxon>Suillaceae</taxon>
        <taxon>Suillus</taxon>
    </lineage>
</organism>
<dbReference type="InterPro" id="IPR014720">
    <property type="entry name" value="dsRBD_dom"/>
</dbReference>
<dbReference type="EMBL" id="JABBWE010000028">
    <property type="protein sequence ID" value="KAG1793935.1"/>
    <property type="molecule type" value="Genomic_DNA"/>
</dbReference>
<dbReference type="AlphaFoldDB" id="A0A9P7DIC5"/>
<dbReference type="OrthoDB" id="112668at2759"/>
<dbReference type="PROSITE" id="PS50137">
    <property type="entry name" value="DS_RBD"/>
    <property type="match status" value="1"/>
</dbReference>
<name>A0A9P7DIC5_9AGAM</name>
<keyword evidence="4" id="KW-1185">Reference proteome</keyword>